<evidence type="ECO:0000313" key="2">
    <source>
        <dbReference type="Proteomes" id="UP000652761"/>
    </source>
</evidence>
<sequence length="223" mass="24920">MSPHRDLGAEGLRPWPVTLLPFPPSPLFSSPFDRDCLNPSRSGWIGSPSWFVDSIYYFSMLPSLVWYVCSVWVAPGWSIPWVCLSAGICSVGHNLVTTRCPVAIELLSRRVSLVATRLLSRRASPLQHGCRGTPPDHDGIATARGDATVPMLPQVFPWPQLVCWSVPQGKLSLRTFRWGTRQVTSLRLVTEGDTFMAVSWGRCQETRICLIIDCLEVNRLLTE</sequence>
<dbReference type="EMBL" id="NMUH01002344">
    <property type="protein sequence ID" value="MQL99396.1"/>
    <property type="molecule type" value="Genomic_DNA"/>
</dbReference>
<reference evidence="1" key="1">
    <citation type="submission" date="2017-07" db="EMBL/GenBank/DDBJ databases">
        <title>Taro Niue Genome Assembly and Annotation.</title>
        <authorList>
            <person name="Atibalentja N."/>
            <person name="Keating K."/>
            <person name="Fields C.J."/>
        </authorList>
    </citation>
    <scope>NUCLEOTIDE SEQUENCE</scope>
    <source>
        <strain evidence="1">Niue_2</strain>
        <tissue evidence="1">Leaf</tissue>
    </source>
</reference>
<dbReference type="AlphaFoldDB" id="A0A843VWF6"/>
<comment type="caution">
    <text evidence="1">The sequence shown here is derived from an EMBL/GenBank/DDBJ whole genome shotgun (WGS) entry which is preliminary data.</text>
</comment>
<dbReference type="Proteomes" id="UP000652761">
    <property type="component" value="Unassembled WGS sequence"/>
</dbReference>
<evidence type="ECO:0000313" key="1">
    <source>
        <dbReference type="EMBL" id="MQL99396.1"/>
    </source>
</evidence>
<keyword evidence="2" id="KW-1185">Reference proteome</keyword>
<organism evidence="1 2">
    <name type="scientific">Colocasia esculenta</name>
    <name type="common">Wild taro</name>
    <name type="synonym">Arum esculentum</name>
    <dbReference type="NCBI Taxonomy" id="4460"/>
    <lineage>
        <taxon>Eukaryota</taxon>
        <taxon>Viridiplantae</taxon>
        <taxon>Streptophyta</taxon>
        <taxon>Embryophyta</taxon>
        <taxon>Tracheophyta</taxon>
        <taxon>Spermatophyta</taxon>
        <taxon>Magnoliopsida</taxon>
        <taxon>Liliopsida</taxon>
        <taxon>Araceae</taxon>
        <taxon>Aroideae</taxon>
        <taxon>Colocasieae</taxon>
        <taxon>Colocasia</taxon>
    </lineage>
</organism>
<name>A0A843VWF6_COLES</name>
<accession>A0A843VWF6</accession>
<protein>
    <submittedName>
        <fullName evidence="1">Uncharacterized protein</fullName>
    </submittedName>
</protein>
<gene>
    <name evidence="1" type="ORF">Taro_032118</name>
</gene>
<proteinExistence type="predicted"/>